<keyword evidence="6" id="KW-1185">Reference proteome</keyword>
<evidence type="ECO:0000256" key="3">
    <source>
        <dbReference type="ARBA" id="ARBA00022839"/>
    </source>
</evidence>
<evidence type="ECO:0000256" key="2">
    <source>
        <dbReference type="ARBA" id="ARBA00022801"/>
    </source>
</evidence>
<keyword evidence="1" id="KW-0540">Nuclease</keyword>
<dbReference type="SUPFAM" id="SSF53098">
    <property type="entry name" value="Ribonuclease H-like"/>
    <property type="match status" value="1"/>
</dbReference>
<sequence>MTQAIIFDVEATDKKEAVIIEAASLDVTSLSPLEVGNPWVQRYNPGKPISLGALATHHIMDEELVDCPPSQSFALPTTTQYLIGHNIDFDWEAIGSPDVKRICTLALARSLWPELDSHTQSALLYCFERAGAREQLRNAHSALADVWICSKILQHILDKLKPSSFEALWQMSETARVPTVMPFGKHKGELISQVPADYKQWMLRQDNVSEYLRKALTAKEAH</sequence>
<dbReference type="InterPro" id="IPR013520">
    <property type="entry name" value="Ribonucl_H"/>
</dbReference>
<gene>
    <name evidence="5" type="ORF">SAMN06295945_1871</name>
</gene>
<dbReference type="SMART" id="SM00479">
    <property type="entry name" value="EXOIII"/>
    <property type="match status" value="1"/>
</dbReference>
<feature type="domain" description="Exonuclease" evidence="4">
    <location>
        <begin position="3"/>
        <end position="162"/>
    </location>
</feature>
<protein>
    <submittedName>
        <fullName evidence="5">Exodeoxyribonuclease X</fullName>
    </submittedName>
</protein>
<dbReference type="AlphaFoldDB" id="A0A240E3J7"/>
<keyword evidence="2" id="KW-0378">Hydrolase</keyword>
<dbReference type="CDD" id="cd06127">
    <property type="entry name" value="DEDDh"/>
    <property type="match status" value="1"/>
</dbReference>
<dbReference type="InterPro" id="IPR012337">
    <property type="entry name" value="RNaseH-like_sf"/>
</dbReference>
<dbReference type="InterPro" id="IPR036397">
    <property type="entry name" value="RNaseH_sf"/>
</dbReference>
<dbReference type="GO" id="GO:0006259">
    <property type="term" value="P:DNA metabolic process"/>
    <property type="evidence" value="ECO:0007669"/>
    <property type="project" value="UniProtKB-ARBA"/>
</dbReference>
<dbReference type="GO" id="GO:0008408">
    <property type="term" value="F:3'-5' exonuclease activity"/>
    <property type="evidence" value="ECO:0007669"/>
    <property type="project" value="TreeGrafter"/>
</dbReference>
<accession>A0A240E3J7</accession>
<organism evidence="5 6">
    <name type="scientific">Polynucleobacter meluiroseus</name>
    <dbReference type="NCBI Taxonomy" id="1938814"/>
    <lineage>
        <taxon>Bacteria</taxon>
        <taxon>Pseudomonadati</taxon>
        <taxon>Pseudomonadota</taxon>
        <taxon>Betaproteobacteria</taxon>
        <taxon>Burkholderiales</taxon>
        <taxon>Burkholderiaceae</taxon>
        <taxon>Polynucleobacter</taxon>
    </lineage>
</organism>
<dbReference type="RefSeq" id="WP_096674627.1">
    <property type="nucleotide sequence ID" value="NZ_OANS01000005.1"/>
</dbReference>
<name>A0A240E3J7_9BURK</name>
<dbReference type="InterPro" id="IPR024530">
    <property type="entry name" value="QSregVF_b"/>
</dbReference>
<evidence type="ECO:0000256" key="1">
    <source>
        <dbReference type="ARBA" id="ARBA00022722"/>
    </source>
</evidence>
<dbReference type="Pfam" id="PF12843">
    <property type="entry name" value="QSregVF_b"/>
    <property type="match status" value="1"/>
</dbReference>
<reference evidence="6" key="1">
    <citation type="submission" date="2017-08" db="EMBL/GenBank/DDBJ databases">
        <authorList>
            <person name="Varghese N."/>
            <person name="Submissions S."/>
        </authorList>
    </citation>
    <scope>NUCLEOTIDE SEQUENCE [LARGE SCALE GENOMIC DNA]</scope>
    <source>
        <strain evidence="6">AP-Melu-1000-B4</strain>
    </source>
</reference>
<dbReference type="GO" id="GO:0003676">
    <property type="term" value="F:nucleic acid binding"/>
    <property type="evidence" value="ECO:0007669"/>
    <property type="project" value="InterPro"/>
</dbReference>
<proteinExistence type="predicted"/>
<keyword evidence="3" id="KW-0269">Exonuclease</keyword>
<dbReference type="OrthoDB" id="7822240at2"/>
<dbReference type="EMBL" id="OANS01000005">
    <property type="protein sequence ID" value="SNX29494.1"/>
    <property type="molecule type" value="Genomic_DNA"/>
</dbReference>
<dbReference type="Proteomes" id="UP000218069">
    <property type="component" value="Unassembled WGS sequence"/>
</dbReference>
<dbReference type="PANTHER" id="PTHR30231:SF4">
    <property type="entry name" value="PROTEIN NEN2"/>
    <property type="match status" value="1"/>
</dbReference>
<evidence type="ECO:0000313" key="6">
    <source>
        <dbReference type="Proteomes" id="UP000218069"/>
    </source>
</evidence>
<evidence type="ECO:0000313" key="5">
    <source>
        <dbReference type="EMBL" id="SNX29494.1"/>
    </source>
</evidence>
<dbReference type="Gene3D" id="3.30.420.10">
    <property type="entry name" value="Ribonuclease H-like superfamily/Ribonuclease H"/>
    <property type="match status" value="1"/>
</dbReference>
<evidence type="ECO:0000259" key="4">
    <source>
        <dbReference type="SMART" id="SM00479"/>
    </source>
</evidence>
<dbReference type="PANTHER" id="PTHR30231">
    <property type="entry name" value="DNA POLYMERASE III SUBUNIT EPSILON"/>
    <property type="match status" value="1"/>
</dbReference>